<evidence type="ECO:0000256" key="4">
    <source>
        <dbReference type="ARBA" id="ARBA00022692"/>
    </source>
</evidence>
<dbReference type="AlphaFoldDB" id="A0A9D1EYP9"/>
<dbReference type="GO" id="GO:0005886">
    <property type="term" value="C:plasma membrane"/>
    <property type="evidence" value="ECO:0007669"/>
    <property type="project" value="UniProtKB-SubCell"/>
</dbReference>
<evidence type="ECO:0000256" key="6">
    <source>
        <dbReference type="ARBA" id="ARBA00022989"/>
    </source>
</evidence>
<keyword evidence="5 9" id="KW-0653">Protein transport</keyword>
<dbReference type="InterPro" id="IPR022813">
    <property type="entry name" value="SecD/SecF_arch_bac"/>
</dbReference>
<reference evidence="11" key="2">
    <citation type="journal article" date="2021" name="PeerJ">
        <title>Extensive microbial diversity within the chicken gut microbiome revealed by metagenomics and culture.</title>
        <authorList>
            <person name="Gilroy R."/>
            <person name="Ravi A."/>
            <person name="Getino M."/>
            <person name="Pursley I."/>
            <person name="Horton D.L."/>
            <person name="Alikhan N.F."/>
            <person name="Baker D."/>
            <person name="Gharbi K."/>
            <person name="Hall N."/>
            <person name="Watson M."/>
            <person name="Adriaenssens E.M."/>
            <person name="Foster-Nyarko E."/>
            <person name="Jarju S."/>
            <person name="Secka A."/>
            <person name="Antonio M."/>
            <person name="Oren A."/>
            <person name="Chaudhuri R.R."/>
            <person name="La Ragione R."/>
            <person name="Hildebrand F."/>
            <person name="Pallen M.J."/>
        </authorList>
    </citation>
    <scope>NUCLEOTIDE SEQUENCE</scope>
    <source>
        <strain evidence="11">6276</strain>
    </source>
</reference>
<dbReference type="HAMAP" id="MF_01464_B">
    <property type="entry name" value="SecF_B"/>
    <property type="match status" value="1"/>
</dbReference>
<dbReference type="InterPro" id="IPR022645">
    <property type="entry name" value="SecD/SecF_bac"/>
</dbReference>
<organism evidence="11 12">
    <name type="scientific">Candidatus Scatousia excrementigallinarum</name>
    <dbReference type="NCBI Taxonomy" id="2840935"/>
    <lineage>
        <taxon>Bacteria</taxon>
        <taxon>Candidatus Scatousia</taxon>
    </lineage>
</organism>
<dbReference type="GO" id="GO:0015450">
    <property type="term" value="F:protein-transporting ATPase activity"/>
    <property type="evidence" value="ECO:0007669"/>
    <property type="project" value="InterPro"/>
</dbReference>
<dbReference type="InterPro" id="IPR005665">
    <property type="entry name" value="SecF_bac"/>
</dbReference>
<keyword evidence="7 9" id="KW-0811">Translocation</keyword>
<reference evidence="11" key="1">
    <citation type="submission" date="2020-10" db="EMBL/GenBank/DDBJ databases">
        <authorList>
            <person name="Gilroy R."/>
        </authorList>
    </citation>
    <scope>NUCLEOTIDE SEQUENCE</scope>
    <source>
        <strain evidence="11">6276</strain>
    </source>
</reference>
<comment type="caution">
    <text evidence="11">The sequence shown here is derived from an EMBL/GenBank/DDBJ whole genome shotgun (WGS) entry which is preliminary data.</text>
</comment>
<name>A0A9D1EYP9_9BACT</name>
<comment type="subcellular location">
    <subcellularLocation>
        <location evidence="1 9">Cell membrane</location>
        <topology evidence="1 9">Multi-pass membrane protein</topology>
    </subcellularLocation>
</comment>
<accession>A0A9D1EYP9</accession>
<keyword evidence="2 9" id="KW-0813">Transport</keyword>
<proteinExistence type="inferred from homology"/>
<feature type="transmembrane region" description="Helical" evidence="9">
    <location>
        <begin position="152"/>
        <end position="173"/>
    </location>
</feature>
<dbReference type="PANTHER" id="PTHR30081">
    <property type="entry name" value="PROTEIN-EXPORT MEMBRANE PROTEIN SEC"/>
    <property type="match status" value="1"/>
</dbReference>
<dbReference type="PANTHER" id="PTHR30081:SF8">
    <property type="entry name" value="PROTEIN TRANSLOCASE SUBUNIT SECF"/>
    <property type="match status" value="1"/>
</dbReference>
<comment type="similarity">
    <text evidence="9">Belongs to the SecD/SecF family. SecF subfamily.</text>
</comment>
<dbReference type="InterPro" id="IPR048634">
    <property type="entry name" value="SecD_SecF_C"/>
</dbReference>
<evidence type="ECO:0000256" key="3">
    <source>
        <dbReference type="ARBA" id="ARBA00022475"/>
    </source>
</evidence>
<evidence type="ECO:0000256" key="8">
    <source>
        <dbReference type="ARBA" id="ARBA00023136"/>
    </source>
</evidence>
<dbReference type="Proteomes" id="UP000823928">
    <property type="component" value="Unassembled WGS sequence"/>
</dbReference>
<protein>
    <recommendedName>
        <fullName evidence="9">Protein-export membrane protein SecF</fullName>
    </recommendedName>
</protein>
<evidence type="ECO:0000313" key="12">
    <source>
        <dbReference type="Proteomes" id="UP000823928"/>
    </source>
</evidence>
<evidence type="ECO:0000313" key="11">
    <source>
        <dbReference type="EMBL" id="HIS36248.1"/>
    </source>
</evidence>
<dbReference type="Gene3D" id="1.20.1640.10">
    <property type="entry name" value="Multidrug efflux transporter AcrB transmembrane domain"/>
    <property type="match status" value="1"/>
</dbReference>
<dbReference type="GO" id="GO:0043952">
    <property type="term" value="P:protein transport by the Sec complex"/>
    <property type="evidence" value="ECO:0007669"/>
    <property type="project" value="UniProtKB-UniRule"/>
</dbReference>
<evidence type="ECO:0000256" key="2">
    <source>
        <dbReference type="ARBA" id="ARBA00022448"/>
    </source>
</evidence>
<keyword evidence="3 9" id="KW-1003">Cell membrane</keyword>
<dbReference type="GO" id="GO:0065002">
    <property type="term" value="P:intracellular protein transmembrane transport"/>
    <property type="evidence" value="ECO:0007669"/>
    <property type="project" value="UniProtKB-UniRule"/>
</dbReference>
<feature type="transmembrane region" description="Helical" evidence="9">
    <location>
        <begin position="211"/>
        <end position="232"/>
    </location>
</feature>
<dbReference type="EMBL" id="DVIU01000127">
    <property type="protein sequence ID" value="HIS36248.1"/>
    <property type="molecule type" value="Genomic_DNA"/>
</dbReference>
<evidence type="ECO:0000256" key="9">
    <source>
        <dbReference type="HAMAP-Rule" id="MF_01464"/>
    </source>
</evidence>
<dbReference type="PRINTS" id="PR01755">
    <property type="entry name" value="SECFTRNLCASE"/>
</dbReference>
<comment type="function">
    <text evidence="9">Part of the Sec protein translocase complex. Interacts with the SecYEG preprotein conducting channel. SecDF uses the proton motive force (PMF) to complete protein translocation after the ATP-dependent function of SecA.</text>
</comment>
<dbReference type="SUPFAM" id="SSF82866">
    <property type="entry name" value="Multidrug efflux transporter AcrB transmembrane domain"/>
    <property type="match status" value="1"/>
</dbReference>
<dbReference type="InterPro" id="IPR055344">
    <property type="entry name" value="SecD_SecF_C_bact"/>
</dbReference>
<dbReference type="Pfam" id="PF02355">
    <property type="entry name" value="SecD_SecF_C"/>
    <property type="match status" value="1"/>
</dbReference>
<feature type="transmembrane region" description="Helical" evidence="9">
    <location>
        <begin position="17"/>
        <end position="39"/>
    </location>
</feature>
<dbReference type="NCBIfam" id="TIGR00966">
    <property type="entry name" value="transloc_SecF"/>
    <property type="match status" value="1"/>
</dbReference>
<feature type="transmembrane region" description="Helical" evidence="9">
    <location>
        <begin position="180"/>
        <end position="205"/>
    </location>
</feature>
<evidence type="ECO:0000256" key="5">
    <source>
        <dbReference type="ARBA" id="ARBA00022927"/>
    </source>
</evidence>
<evidence type="ECO:0000256" key="7">
    <source>
        <dbReference type="ARBA" id="ARBA00023010"/>
    </source>
</evidence>
<keyword evidence="8 9" id="KW-0472">Membrane</keyword>
<comment type="subunit">
    <text evidence="9">Forms a complex with SecD. Part of the essential Sec protein translocation apparatus which comprises SecA, SecYEG and auxiliary proteins SecDF. Other proteins may also be involved.</text>
</comment>
<feature type="transmembrane region" description="Helical" evidence="9">
    <location>
        <begin position="264"/>
        <end position="282"/>
    </location>
</feature>
<keyword evidence="4 9" id="KW-0812">Transmembrane</keyword>
<dbReference type="GO" id="GO:0006605">
    <property type="term" value="P:protein targeting"/>
    <property type="evidence" value="ECO:0007669"/>
    <property type="project" value="UniProtKB-UniRule"/>
</dbReference>
<evidence type="ECO:0000259" key="10">
    <source>
        <dbReference type="Pfam" id="PF02355"/>
    </source>
</evidence>
<gene>
    <name evidence="9 11" type="primary">secF</name>
    <name evidence="11" type="ORF">IAC10_06415</name>
</gene>
<dbReference type="NCBIfam" id="TIGR00916">
    <property type="entry name" value="2A0604s01"/>
    <property type="match status" value="1"/>
</dbReference>
<feature type="transmembrane region" description="Helical" evidence="9">
    <location>
        <begin position="288"/>
        <end position="311"/>
    </location>
</feature>
<feature type="domain" description="Protein export membrane protein SecD/SecF C-terminal" evidence="10">
    <location>
        <begin position="129"/>
        <end position="314"/>
    </location>
</feature>
<keyword evidence="6 9" id="KW-1133">Transmembrane helix</keyword>
<sequence>MNEITSRHLIDIVKYRVVWLCISAILLLPGVISLVYSTIHNENHIPLKVGIDYTGGTILQYGINKNITNEDLSKTREDLQSIGIENPSLQILHANSESSTKSDLKNIISIKTKFIGQDEDTVNKITETLSKDYTNPELISVSSVGPTLGKELFKNSLIALSLAFLGIIAYLSIRFKFDYALAAILGIAHDVLFVVGIFSLLGLLYNVQIDGLFITAILTVVGFSVHDTIVVFDRIRENLRYYSKKMSFGEIVNASVNQTLARSINTSLTTLITLGALYFFGGVTTKDFVLAMILGIAIGTYSSIFFCSVLVDIWEDKKNNKAPASKTAATV</sequence>
<evidence type="ECO:0000256" key="1">
    <source>
        <dbReference type="ARBA" id="ARBA00004651"/>
    </source>
</evidence>